<evidence type="ECO:0000313" key="2">
    <source>
        <dbReference type="EMBL" id="KAF2432577.1"/>
    </source>
</evidence>
<dbReference type="Proteomes" id="UP000800235">
    <property type="component" value="Unassembled WGS sequence"/>
</dbReference>
<organism evidence="2 3">
    <name type="scientific">Tothia fuscella</name>
    <dbReference type="NCBI Taxonomy" id="1048955"/>
    <lineage>
        <taxon>Eukaryota</taxon>
        <taxon>Fungi</taxon>
        <taxon>Dikarya</taxon>
        <taxon>Ascomycota</taxon>
        <taxon>Pezizomycotina</taxon>
        <taxon>Dothideomycetes</taxon>
        <taxon>Pleosporomycetidae</taxon>
        <taxon>Venturiales</taxon>
        <taxon>Cylindrosympodiaceae</taxon>
        <taxon>Tothia</taxon>
    </lineage>
</organism>
<accession>A0A9P4U148</accession>
<dbReference type="EMBL" id="MU007025">
    <property type="protein sequence ID" value="KAF2432577.1"/>
    <property type="molecule type" value="Genomic_DNA"/>
</dbReference>
<dbReference type="PANTHER" id="PTHR35394">
    <property type="entry name" value="DUF3176 DOMAIN-CONTAINING PROTEIN"/>
    <property type="match status" value="1"/>
</dbReference>
<keyword evidence="1" id="KW-1133">Transmembrane helix</keyword>
<comment type="caution">
    <text evidence="2">The sequence shown here is derived from an EMBL/GenBank/DDBJ whole genome shotgun (WGS) entry which is preliminary data.</text>
</comment>
<gene>
    <name evidence="2" type="ORF">EJ08DRAFT_122266</name>
</gene>
<name>A0A9P4U148_9PEZI</name>
<evidence type="ECO:0000313" key="3">
    <source>
        <dbReference type="Proteomes" id="UP000800235"/>
    </source>
</evidence>
<sequence length="153" mass="17304">MVADLYPSSKMAKENDKADIKGFETRMENIALAMTNSIMIRSQHNSTSINSTLIEGIALKTEPYHKVELYWLMMPTVIWLLFSILLCSTLVQSCGGMYPIWKFSPLVLLDCETGIAESLDVVMETHNETYAQARPLEHTLGAWRLEREMGSCP</sequence>
<keyword evidence="3" id="KW-1185">Reference proteome</keyword>
<feature type="transmembrane region" description="Helical" evidence="1">
    <location>
        <begin position="69"/>
        <end position="91"/>
    </location>
</feature>
<dbReference type="PANTHER" id="PTHR35394:SF5">
    <property type="entry name" value="DUF3176 DOMAIN-CONTAINING PROTEIN"/>
    <property type="match status" value="1"/>
</dbReference>
<proteinExistence type="predicted"/>
<keyword evidence="1" id="KW-0472">Membrane</keyword>
<dbReference type="AlphaFoldDB" id="A0A9P4U148"/>
<evidence type="ECO:0000256" key="1">
    <source>
        <dbReference type="SAM" id="Phobius"/>
    </source>
</evidence>
<reference evidence="2" key="1">
    <citation type="journal article" date="2020" name="Stud. Mycol.">
        <title>101 Dothideomycetes genomes: a test case for predicting lifestyles and emergence of pathogens.</title>
        <authorList>
            <person name="Haridas S."/>
            <person name="Albert R."/>
            <person name="Binder M."/>
            <person name="Bloem J."/>
            <person name="Labutti K."/>
            <person name="Salamov A."/>
            <person name="Andreopoulos B."/>
            <person name="Baker S."/>
            <person name="Barry K."/>
            <person name="Bills G."/>
            <person name="Bluhm B."/>
            <person name="Cannon C."/>
            <person name="Castanera R."/>
            <person name="Culley D."/>
            <person name="Daum C."/>
            <person name="Ezra D."/>
            <person name="Gonzalez J."/>
            <person name="Henrissat B."/>
            <person name="Kuo A."/>
            <person name="Liang C."/>
            <person name="Lipzen A."/>
            <person name="Lutzoni F."/>
            <person name="Magnuson J."/>
            <person name="Mondo S."/>
            <person name="Nolan M."/>
            <person name="Ohm R."/>
            <person name="Pangilinan J."/>
            <person name="Park H.-J."/>
            <person name="Ramirez L."/>
            <person name="Alfaro M."/>
            <person name="Sun H."/>
            <person name="Tritt A."/>
            <person name="Yoshinaga Y."/>
            <person name="Zwiers L.-H."/>
            <person name="Turgeon B."/>
            <person name="Goodwin S."/>
            <person name="Spatafora J."/>
            <person name="Crous P."/>
            <person name="Grigoriev I."/>
        </authorList>
    </citation>
    <scope>NUCLEOTIDE SEQUENCE</scope>
    <source>
        <strain evidence="2">CBS 130266</strain>
    </source>
</reference>
<protein>
    <submittedName>
        <fullName evidence="2">Uncharacterized protein</fullName>
    </submittedName>
</protein>
<keyword evidence="1" id="KW-0812">Transmembrane</keyword>
<dbReference type="OrthoDB" id="5242705at2759"/>